<reference evidence="5 6" key="1">
    <citation type="submission" date="2024-05" db="EMBL/GenBank/DDBJ databases">
        <title>Haplotype-resolved chromosome-level genome assembly of Huyou (Citrus changshanensis).</title>
        <authorList>
            <person name="Miao C."/>
            <person name="Chen W."/>
            <person name="Wu Y."/>
            <person name="Wang L."/>
            <person name="Zhao S."/>
            <person name="Grierson D."/>
            <person name="Xu C."/>
            <person name="Chen K."/>
        </authorList>
    </citation>
    <scope>NUCLEOTIDE SEQUENCE [LARGE SCALE GENOMIC DNA]</scope>
    <source>
        <strain evidence="5">01-14</strain>
        <tissue evidence="5">Leaf</tissue>
    </source>
</reference>
<comment type="caution">
    <text evidence="3">Lacks conserved residue(s) required for the propagation of feature annotation.</text>
</comment>
<organism evidence="5 6">
    <name type="scientific">Citrus x changshan-huyou</name>
    <dbReference type="NCBI Taxonomy" id="2935761"/>
    <lineage>
        <taxon>Eukaryota</taxon>
        <taxon>Viridiplantae</taxon>
        <taxon>Streptophyta</taxon>
        <taxon>Embryophyta</taxon>
        <taxon>Tracheophyta</taxon>
        <taxon>Spermatophyta</taxon>
        <taxon>Magnoliopsida</taxon>
        <taxon>eudicotyledons</taxon>
        <taxon>Gunneridae</taxon>
        <taxon>Pentapetalae</taxon>
        <taxon>rosids</taxon>
        <taxon>malvids</taxon>
        <taxon>Sapindales</taxon>
        <taxon>Rutaceae</taxon>
        <taxon>Aurantioideae</taxon>
        <taxon>Citrus</taxon>
    </lineage>
</organism>
<dbReference type="InterPro" id="IPR005202">
    <property type="entry name" value="TF_GRAS"/>
</dbReference>
<gene>
    <name evidence="5" type="ORF">WN944_017713</name>
</gene>
<evidence type="ECO:0000256" key="3">
    <source>
        <dbReference type="PROSITE-ProRule" id="PRU01191"/>
    </source>
</evidence>
<evidence type="ECO:0008006" key="7">
    <source>
        <dbReference type="Google" id="ProtNLM"/>
    </source>
</evidence>
<keyword evidence="2" id="KW-0804">Transcription</keyword>
<feature type="region of interest" description="VHIID" evidence="3">
    <location>
        <begin position="419"/>
        <end position="484"/>
    </location>
</feature>
<evidence type="ECO:0000313" key="5">
    <source>
        <dbReference type="EMBL" id="KAK9202502.1"/>
    </source>
</evidence>
<comment type="similarity">
    <text evidence="3">Belongs to the GRAS family.</text>
</comment>
<dbReference type="Proteomes" id="UP001428341">
    <property type="component" value="Unassembled WGS sequence"/>
</dbReference>
<sequence>MPLAFEDFQGKGALDFSSSSSDSRQFHHQQHKEEQDWLLSNSNRGNKKANCCYVGSATTEPTSVLDNRRSPSPPTSSSTLSSSLGGGGSSTTDTTGVAATNASSNPPSVDITNTEKCGGLGMEDWESVLSGSPNQEQSILRLIMGDTDDPSLGLNKILHQDTEFNAGFGVVDQAGLGFETPFTSVSSNIDPDFVVNSARLGSVSTQNHIFSMAAATNLSPPPSVFQPQPVEALDEKPQIFSPQLIMNQNQAQYAQNPALFLPLSYAQMQEHQLLSPPPPKRLNLGPNQKVPLSDSGQQELYLRRQQQQQLQMLQQRQTMGVTATATKQKMVNDELANQQLQQAVIDQIFKAAELIEMGNPVLAQGILARLNHQLSPVVKPFQRAAFYVKEALQLLLHMNMNTPSAALSGYNIIFKISAYKSFSEISPILQFANFTCNQALLEAFEGCNRIHIIDFDIGYGGQWASLMQELVFRSEGPPSLKITAFASSSTHDEFELGFTQENLKHFASEINIPFELEILSLETLNSASWPLPLQGLENDVTAVNLPIGVFSNYPATFPLVLRFVKQLQPKIVVSLDRSCDRPDFPFAHHMVHALQSYSGLLESLDSVNVNLDALQKIERFLVYPCIEKIVLGRHRSPERLPPWRSLFMQSGFAPLTFSNFAESQADCLVQRTPVRGFHVEKRQSSLVLCWQRKELISATAWRC</sequence>
<keyword evidence="6" id="KW-1185">Reference proteome</keyword>
<protein>
    <recommendedName>
        <fullName evidence="7">Scarecrow-like protein 6</fullName>
    </recommendedName>
</protein>
<feature type="region of interest" description="Disordered" evidence="4">
    <location>
        <begin position="1"/>
        <end position="42"/>
    </location>
</feature>
<feature type="compositionally biased region" description="Polar residues" evidence="4">
    <location>
        <begin position="97"/>
        <end position="115"/>
    </location>
</feature>
<evidence type="ECO:0000313" key="6">
    <source>
        <dbReference type="Proteomes" id="UP001428341"/>
    </source>
</evidence>
<feature type="region of interest" description="SAW" evidence="3">
    <location>
        <begin position="631"/>
        <end position="702"/>
    </location>
</feature>
<name>A0AAP0MDF4_9ROSI</name>
<dbReference type="AlphaFoldDB" id="A0AAP0MDF4"/>
<evidence type="ECO:0000256" key="2">
    <source>
        <dbReference type="ARBA" id="ARBA00023163"/>
    </source>
</evidence>
<feature type="region of interest" description="Leucine repeat II (LRII)" evidence="3">
    <location>
        <begin position="498"/>
        <end position="530"/>
    </location>
</feature>
<keyword evidence="1" id="KW-0805">Transcription regulation</keyword>
<dbReference type="PROSITE" id="PS50985">
    <property type="entry name" value="GRAS"/>
    <property type="match status" value="1"/>
</dbReference>
<proteinExistence type="inferred from homology"/>
<dbReference type="EMBL" id="JBCGBO010000005">
    <property type="protein sequence ID" value="KAK9202502.1"/>
    <property type="molecule type" value="Genomic_DNA"/>
</dbReference>
<comment type="caution">
    <text evidence="5">The sequence shown here is derived from an EMBL/GenBank/DDBJ whole genome shotgun (WGS) entry which is preliminary data.</text>
</comment>
<feature type="region of interest" description="Disordered" evidence="4">
    <location>
        <begin position="61"/>
        <end position="117"/>
    </location>
</feature>
<dbReference type="PANTHER" id="PTHR31636">
    <property type="entry name" value="OSJNBA0084A10.13 PROTEIN-RELATED"/>
    <property type="match status" value="1"/>
</dbReference>
<dbReference type="Pfam" id="PF03514">
    <property type="entry name" value="GRAS"/>
    <property type="match status" value="1"/>
</dbReference>
<evidence type="ECO:0000256" key="4">
    <source>
        <dbReference type="SAM" id="MobiDB-lite"/>
    </source>
</evidence>
<feature type="short sequence motif" description="VHIID" evidence="3">
    <location>
        <begin position="450"/>
        <end position="454"/>
    </location>
</feature>
<evidence type="ECO:0000256" key="1">
    <source>
        <dbReference type="ARBA" id="ARBA00023015"/>
    </source>
</evidence>
<accession>A0AAP0MDF4</accession>
<feature type="region of interest" description="Disordered" evidence="4">
    <location>
        <begin position="273"/>
        <end position="296"/>
    </location>
</feature>